<dbReference type="OrthoDB" id="3466127at2"/>
<dbReference type="Pfam" id="PF13302">
    <property type="entry name" value="Acetyltransf_3"/>
    <property type="match status" value="1"/>
</dbReference>
<dbReference type="GO" id="GO:1990189">
    <property type="term" value="F:protein N-terminal-serine acetyltransferase activity"/>
    <property type="evidence" value="ECO:0007669"/>
    <property type="project" value="TreeGrafter"/>
</dbReference>
<organism evidence="2 3">
    <name type="scientific">Nocardioides luteus</name>
    <dbReference type="NCBI Taxonomy" id="1844"/>
    <lineage>
        <taxon>Bacteria</taxon>
        <taxon>Bacillati</taxon>
        <taxon>Actinomycetota</taxon>
        <taxon>Actinomycetes</taxon>
        <taxon>Propionibacteriales</taxon>
        <taxon>Nocardioidaceae</taxon>
        <taxon>Nocardioides</taxon>
    </lineage>
</organism>
<dbReference type="RefSeq" id="WP_071327297.1">
    <property type="nucleotide sequence ID" value="NZ_JZDQ02000044.1"/>
</dbReference>
<dbReference type="PROSITE" id="PS51186">
    <property type="entry name" value="GNAT"/>
    <property type="match status" value="1"/>
</dbReference>
<sequence>MTPTEVWPLFGLRIRTPRLELRLPTDVELARLAQVAAEGVHEPGDRPFLTPWAERSPLERARHVVQGAWAGRGEWRPGDWSLNLTVFLDTDPIGVVWLSATEFAERREVSTASWLGLPHHRRGFGTEARLGALALAFDHLGAAYATSEAFPDNAASVGVSTKLGYEPDGISRDVRDGEVLVSHRLRLCRERWELNDRSGIEVSGVEPCLLLFGAS</sequence>
<feature type="domain" description="N-acetyltransferase" evidence="1">
    <location>
        <begin position="19"/>
        <end position="186"/>
    </location>
</feature>
<proteinExistence type="predicted"/>
<evidence type="ECO:0000313" key="2">
    <source>
        <dbReference type="EMBL" id="OIJ24205.1"/>
    </source>
</evidence>
<comment type="caution">
    <text evidence="2">The sequence shown here is derived from an EMBL/GenBank/DDBJ whole genome shotgun (WGS) entry which is preliminary data.</text>
</comment>
<dbReference type="Proteomes" id="UP000033772">
    <property type="component" value="Unassembled WGS sequence"/>
</dbReference>
<dbReference type="GO" id="GO:0005737">
    <property type="term" value="C:cytoplasm"/>
    <property type="evidence" value="ECO:0007669"/>
    <property type="project" value="TreeGrafter"/>
</dbReference>
<dbReference type="Gene3D" id="3.40.630.30">
    <property type="match status" value="1"/>
</dbReference>
<dbReference type="EMBL" id="JZDQ02000044">
    <property type="protein sequence ID" value="OIJ24205.1"/>
    <property type="molecule type" value="Genomic_DNA"/>
</dbReference>
<dbReference type="PANTHER" id="PTHR43441">
    <property type="entry name" value="RIBOSOMAL-PROTEIN-SERINE ACETYLTRANSFERASE"/>
    <property type="match status" value="1"/>
</dbReference>
<dbReference type="SUPFAM" id="SSF55729">
    <property type="entry name" value="Acyl-CoA N-acyltransferases (Nat)"/>
    <property type="match status" value="1"/>
</dbReference>
<gene>
    <name evidence="2" type="ORF">UG56_024140</name>
</gene>
<protein>
    <submittedName>
        <fullName evidence="2">GNAT family N-acetyltransferase</fullName>
    </submittedName>
</protein>
<dbReference type="InterPro" id="IPR000182">
    <property type="entry name" value="GNAT_dom"/>
</dbReference>
<reference evidence="2" key="1">
    <citation type="submission" date="2016-10" db="EMBL/GenBank/DDBJ databases">
        <title>Draft Genome Sequence of Nocardioides luteus Strain BAFB, an Alkane-Degrading Bacterium Isolated from JP-7 Polluted Soil.</title>
        <authorList>
            <person name="Brown L."/>
            <person name="Ruiz O.N."/>
            <person name="Gunasekera T."/>
        </authorList>
    </citation>
    <scope>NUCLEOTIDE SEQUENCE [LARGE SCALE GENOMIC DNA]</scope>
    <source>
        <strain evidence="2">BAFB</strain>
    </source>
</reference>
<dbReference type="InterPro" id="IPR016181">
    <property type="entry name" value="Acyl_CoA_acyltransferase"/>
</dbReference>
<dbReference type="InterPro" id="IPR051908">
    <property type="entry name" value="Ribosomal_N-acetyltransferase"/>
</dbReference>
<dbReference type="GO" id="GO:0008999">
    <property type="term" value="F:protein-N-terminal-alanine acetyltransferase activity"/>
    <property type="evidence" value="ECO:0007669"/>
    <property type="project" value="TreeGrafter"/>
</dbReference>
<dbReference type="PANTHER" id="PTHR43441:SF11">
    <property type="entry name" value="RIBOSOMAL-PROTEIN-SERINE ACETYLTRANSFERASE"/>
    <property type="match status" value="1"/>
</dbReference>
<name>A0A1J4MXY9_9ACTN</name>
<evidence type="ECO:0000259" key="1">
    <source>
        <dbReference type="PROSITE" id="PS51186"/>
    </source>
</evidence>
<dbReference type="STRING" id="1844.UG56_024140"/>
<keyword evidence="3" id="KW-1185">Reference proteome</keyword>
<evidence type="ECO:0000313" key="3">
    <source>
        <dbReference type="Proteomes" id="UP000033772"/>
    </source>
</evidence>
<dbReference type="AlphaFoldDB" id="A0A1J4MXY9"/>
<accession>A0A1J4MXY9</accession>